<evidence type="ECO:0000256" key="4">
    <source>
        <dbReference type="ARBA" id="ARBA00022452"/>
    </source>
</evidence>
<evidence type="ECO:0000256" key="14">
    <source>
        <dbReference type="ARBA" id="ARBA00023288"/>
    </source>
</evidence>
<evidence type="ECO:0000259" key="16">
    <source>
        <dbReference type="Pfam" id="PF02563"/>
    </source>
</evidence>
<evidence type="ECO:0000256" key="8">
    <source>
        <dbReference type="ARBA" id="ARBA00023047"/>
    </source>
</evidence>
<evidence type="ECO:0000259" key="17">
    <source>
        <dbReference type="Pfam" id="PF10531"/>
    </source>
</evidence>
<dbReference type="InterPro" id="IPR019554">
    <property type="entry name" value="Soluble_ligand-bd"/>
</dbReference>
<keyword evidence="3" id="KW-0813">Transport</keyword>
<dbReference type="PANTHER" id="PTHR33619:SF3">
    <property type="entry name" value="POLYSACCHARIDE EXPORT PROTEIN GFCE-RELATED"/>
    <property type="match status" value="1"/>
</dbReference>
<keyword evidence="5" id="KW-0762">Sugar transport</keyword>
<comment type="subcellular location">
    <subcellularLocation>
        <location evidence="1">Cell outer membrane</location>
        <topology evidence="1">Multi-pass membrane protein</topology>
    </subcellularLocation>
</comment>
<evidence type="ECO:0000256" key="1">
    <source>
        <dbReference type="ARBA" id="ARBA00004571"/>
    </source>
</evidence>
<gene>
    <name evidence="19" type="ORF">SAMN05444411_101759</name>
</gene>
<evidence type="ECO:0000256" key="12">
    <source>
        <dbReference type="ARBA" id="ARBA00023139"/>
    </source>
</evidence>
<feature type="domain" description="Soluble ligand binding" evidence="17">
    <location>
        <begin position="584"/>
        <end position="629"/>
    </location>
</feature>
<evidence type="ECO:0000256" key="2">
    <source>
        <dbReference type="ARBA" id="ARBA00009450"/>
    </source>
</evidence>
<dbReference type="Gene3D" id="3.10.560.10">
    <property type="entry name" value="Outer membrane lipoprotein wza domain like"/>
    <property type="match status" value="6"/>
</dbReference>
<dbReference type="EMBL" id="FNNJ01000001">
    <property type="protein sequence ID" value="SDW45299.1"/>
    <property type="molecule type" value="Genomic_DNA"/>
</dbReference>
<dbReference type="GO" id="GO:0006811">
    <property type="term" value="P:monoatomic ion transport"/>
    <property type="evidence" value="ECO:0007669"/>
    <property type="project" value="UniProtKB-KW"/>
</dbReference>
<feature type="signal peptide" evidence="15">
    <location>
        <begin position="1"/>
        <end position="21"/>
    </location>
</feature>
<keyword evidence="8" id="KW-0625">Polysaccharide transport</keyword>
<feature type="chain" id="PRO_5011490376" evidence="15">
    <location>
        <begin position="22"/>
        <end position="803"/>
    </location>
</feature>
<sequence length="803" mass="88817">MKYLKSLIIVAFLFVSQFMIAQGIDASQLSKINVDDLSDAQIESYWNRAKEQGYSISQLEVIAASKGMSATQISKLKQRINSLGTSSSIIQNSNVSIETTVPVSDLEKFGLTGGEDKNVEKSLLFGYDFFSNPNISFTPNLNVATPASYQIGPGDELMIDIWGAAENTYKKVVGKDGAIRIESIGPVYVSGLSIDKAKAKITSYLKRIYSGISASNGSYNKVYAEISLANVRTVQVNIIGEVKVPGTYSLSALSSVLNALYAAGGPTENGTFREIKIVRSGQTLPNFDIYKYLIQGDEEGNVLLRDQDIIIVQPYVSKIKVEGSVKRPGVFELKKGETISDLVSYFSGFTSNAYKNRIIVERVNGTQKEISEVVFKETPNFLLNDGDKITIGRIVNRFENRVSIGGAIYRPGYFELTKDLKLSALINKAEGVKENAFTGRGIIYRTIDDVNQEMVSFSVKDILSKASDLNLKREDSVHIFKNENLKEEYTLSIDGAVNNPQTIPFIEKMQIEDFIAVSGGFTEGADVNVIDISRRINDDRFETISKNISKSTTKKLNSKDDFYLEPFDKVSVRYLKGYTKQRNVSVKGEVIYPGAYSIGNKDERVSDLLEKAGGLSPYAYIKGATLIRKTNKLIEKEQLNLLNEIGAKDSLVEQEVHKKELSIGVDLKEIMNAKGKKSKYDLILEEGDVLFIPTEKQTVEVRGEVLAPTIIRFDKKQSFKEYINGSGGFSESAKKSKTYVVYANGDVKSTRNFLFFKSYPKIEPGAVILVPHKAAKRGTSIQEIIGISTALGTLGLLINSFNN</sequence>
<dbReference type="STRING" id="762486.SAMN05444411_101759"/>
<feature type="domain" description="SLBB" evidence="18">
    <location>
        <begin position="235"/>
        <end position="312"/>
    </location>
</feature>
<keyword evidence="9" id="KW-0406">Ion transport</keyword>
<keyword evidence="12" id="KW-0564">Palmitate</keyword>
<feature type="domain" description="Soluble ligand binding" evidence="17">
    <location>
        <begin position="493"/>
        <end position="534"/>
    </location>
</feature>
<organism evidence="19 20">
    <name type="scientific">Lutibacter oricola</name>
    <dbReference type="NCBI Taxonomy" id="762486"/>
    <lineage>
        <taxon>Bacteria</taxon>
        <taxon>Pseudomonadati</taxon>
        <taxon>Bacteroidota</taxon>
        <taxon>Flavobacteriia</taxon>
        <taxon>Flavobacteriales</taxon>
        <taxon>Flavobacteriaceae</taxon>
        <taxon>Lutibacter</taxon>
    </lineage>
</organism>
<keyword evidence="13" id="KW-0998">Cell outer membrane</keyword>
<evidence type="ECO:0000256" key="11">
    <source>
        <dbReference type="ARBA" id="ARBA00023136"/>
    </source>
</evidence>
<feature type="domain" description="Polysaccharide export protein N-terminal" evidence="16">
    <location>
        <begin position="144"/>
        <end position="209"/>
    </location>
</feature>
<evidence type="ECO:0000256" key="6">
    <source>
        <dbReference type="ARBA" id="ARBA00022692"/>
    </source>
</evidence>
<evidence type="ECO:0000259" key="18">
    <source>
        <dbReference type="Pfam" id="PF22461"/>
    </source>
</evidence>
<evidence type="ECO:0000256" key="7">
    <source>
        <dbReference type="ARBA" id="ARBA00022729"/>
    </source>
</evidence>
<dbReference type="PANTHER" id="PTHR33619">
    <property type="entry name" value="POLYSACCHARIDE EXPORT PROTEIN GFCE-RELATED"/>
    <property type="match status" value="1"/>
</dbReference>
<dbReference type="RefSeq" id="WP_090119855.1">
    <property type="nucleotide sequence ID" value="NZ_FNNJ01000001.1"/>
</dbReference>
<dbReference type="InterPro" id="IPR054765">
    <property type="entry name" value="SLBB_dom"/>
</dbReference>
<feature type="domain" description="Soluble ligand binding" evidence="17">
    <location>
        <begin position="402"/>
        <end position="446"/>
    </location>
</feature>
<evidence type="ECO:0000256" key="15">
    <source>
        <dbReference type="SAM" id="SignalP"/>
    </source>
</evidence>
<dbReference type="OrthoDB" id="9808948at2"/>
<keyword evidence="6" id="KW-0812">Transmembrane</keyword>
<dbReference type="Pfam" id="PF10531">
    <property type="entry name" value="SLBB"/>
    <property type="match status" value="4"/>
</dbReference>
<dbReference type="Pfam" id="PF02563">
    <property type="entry name" value="Poly_export"/>
    <property type="match status" value="1"/>
</dbReference>
<dbReference type="Proteomes" id="UP000199595">
    <property type="component" value="Unassembled WGS sequence"/>
</dbReference>
<keyword evidence="10" id="KW-0626">Porin</keyword>
<keyword evidence="14" id="KW-0449">Lipoprotein</keyword>
<name>A0A1H2TPW0_9FLAO</name>
<accession>A0A1H2TPW0</accession>
<dbReference type="GO" id="GO:0046930">
    <property type="term" value="C:pore complex"/>
    <property type="evidence" value="ECO:0007669"/>
    <property type="project" value="UniProtKB-KW"/>
</dbReference>
<evidence type="ECO:0000256" key="9">
    <source>
        <dbReference type="ARBA" id="ARBA00023065"/>
    </source>
</evidence>
<comment type="similarity">
    <text evidence="2">Belongs to the BexD/CtrA/VexA family.</text>
</comment>
<dbReference type="InterPro" id="IPR003715">
    <property type="entry name" value="Poly_export_N"/>
</dbReference>
<keyword evidence="20" id="KW-1185">Reference proteome</keyword>
<dbReference type="Gene3D" id="3.30.1950.10">
    <property type="entry name" value="wza like domain"/>
    <property type="match status" value="1"/>
</dbReference>
<evidence type="ECO:0000256" key="5">
    <source>
        <dbReference type="ARBA" id="ARBA00022597"/>
    </source>
</evidence>
<dbReference type="GO" id="GO:0015159">
    <property type="term" value="F:polysaccharide transmembrane transporter activity"/>
    <property type="evidence" value="ECO:0007669"/>
    <property type="project" value="InterPro"/>
</dbReference>
<dbReference type="InterPro" id="IPR049712">
    <property type="entry name" value="Poly_export"/>
</dbReference>
<dbReference type="AlphaFoldDB" id="A0A1H2TPW0"/>
<evidence type="ECO:0000256" key="13">
    <source>
        <dbReference type="ARBA" id="ARBA00023237"/>
    </source>
</evidence>
<keyword evidence="11" id="KW-0472">Membrane</keyword>
<dbReference type="Pfam" id="PF22461">
    <property type="entry name" value="SLBB_2"/>
    <property type="match status" value="1"/>
</dbReference>
<feature type="domain" description="Soluble ligand binding" evidence="17">
    <location>
        <begin position="319"/>
        <end position="366"/>
    </location>
</feature>
<evidence type="ECO:0000256" key="10">
    <source>
        <dbReference type="ARBA" id="ARBA00023114"/>
    </source>
</evidence>
<dbReference type="GO" id="GO:0009279">
    <property type="term" value="C:cell outer membrane"/>
    <property type="evidence" value="ECO:0007669"/>
    <property type="project" value="UniProtKB-SubCell"/>
</dbReference>
<protein>
    <submittedName>
        <fullName evidence="19">Protein involved in polysaccharide export, contains SLBB domain of the beta-grasp fold</fullName>
    </submittedName>
</protein>
<dbReference type="GO" id="GO:0015288">
    <property type="term" value="F:porin activity"/>
    <property type="evidence" value="ECO:0007669"/>
    <property type="project" value="UniProtKB-KW"/>
</dbReference>
<evidence type="ECO:0000313" key="19">
    <source>
        <dbReference type="EMBL" id="SDW45299.1"/>
    </source>
</evidence>
<reference evidence="19 20" key="1">
    <citation type="submission" date="2016-10" db="EMBL/GenBank/DDBJ databases">
        <authorList>
            <person name="de Groot N.N."/>
        </authorList>
    </citation>
    <scope>NUCLEOTIDE SEQUENCE [LARGE SCALE GENOMIC DNA]</scope>
    <source>
        <strain evidence="19 20">DSM 24956</strain>
    </source>
</reference>
<keyword evidence="4" id="KW-1134">Transmembrane beta strand</keyword>
<evidence type="ECO:0000313" key="20">
    <source>
        <dbReference type="Proteomes" id="UP000199595"/>
    </source>
</evidence>
<proteinExistence type="inferred from homology"/>
<keyword evidence="7 15" id="KW-0732">Signal</keyword>
<evidence type="ECO:0000256" key="3">
    <source>
        <dbReference type="ARBA" id="ARBA00022448"/>
    </source>
</evidence>